<keyword evidence="3" id="KW-1185">Reference proteome</keyword>
<proteinExistence type="predicted"/>
<reference evidence="2 3" key="1">
    <citation type="submission" date="2015-12" db="EMBL/GenBank/DDBJ databases">
        <title>The genome of Folsomia candida.</title>
        <authorList>
            <person name="Faddeeva A."/>
            <person name="Derks M.F."/>
            <person name="Anvar Y."/>
            <person name="Smit S."/>
            <person name="Van Straalen N."/>
            <person name="Roelofs D."/>
        </authorList>
    </citation>
    <scope>NUCLEOTIDE SEQUENCE [LARGE SCALE GENOMIC DNA]</scope>
    <source>
        <strain evidence="2 3">VU population</strain>
        <tissue evidence="2">Whole body</tissue>
    </source>
</reference>
<evidence type="ECO:0000256" key="1">
    <source>
        <dbReference type="SAM" id="Phobius"/>
    </source>
</evidence>
<feature type="transmembrane region" description="Helical" evidence="1">
    <location>
        <begin position="198"/>
        <end position="215"/>
    </location>
</feature>
<organism evidence="2 3">
    <name type="scientific">Folsomia candida</name>
    <name type="common">Springtail</name>
    <dbReference type="NCBI Taxonomy" id="158441"/>
    <lineage>
        <taxon>Eukaryota</taxon>
        <taxon>Metazoa</taxon>
        <taxon>Ecdysozoa</taxon>
        <taxon>Arthropoda</taxon>
        <taxon>Hexapoda</taxon>
        <taxon>Collembola</taxon>
        <taxon>Entomobryomorpha</taxon>
        <taxon>Isotomoidea</taxon>
        <taxon>Isotomidae</taxon>
        <taxon>Proisotominae</taxon>
        <taxon>Folsomia</taxon>
    </lineage>
</organism>
<dbReference type="EMBL" id="LNIX01000001">
    <property type="protein sequence ID" value="OXA61989.1"/>
    <property type="molecule type" value="Genomic_DNA"/>
</dbReference>
<gene>
    <name evidence="2" type="ORF">Fcan01_00946</name>
</gene>
<keyword evidence="1" id="KW-1133">Transmembrane helix</keyword>
<protein>
    <submittedName>
        <fullName evidence="2">Uncharacterized protein</fullName>
    </submittedName>
</protein>
<keyword evidence="1" id="KW-0472">Membrane</keyword>
<name>A0A226EWS3_FOLCA</name>
<sequence length="461" mass="52327">MRSTFILLLTISVLVSIIILVLPFLCLHNNYNYTTDFKCDVNKLNAEIINQSNDTVGANFSIKDLDVVAKNLNKVDFNRLILYLSNKVGNDVAISAAYESLDNEIIAHRRMIDYQLTLVNNIFNFAIAAIVTLAFAIILPQKGFHGSIQFCYVALCLLLRAAKIVQNWGLISSRELLEFQYNTIYLKLCPFLGTLEDLLIFARLICLTLLVYNLWKRQQHILPPGKVEDETITGYVVTTIISSAILTAGGVMLRIMLTGRPCAAHQGDLYWATELYGVITSGILFTINATLVLICYIDLKKHKADLKYIVRESAMRESETKIPDGPQRLRVYIKVLLLLFVSNYIMFAVNYAMSWAEVTTYTDPTYILIILGSLVCTNSSLLLLVLLSQEGVQRGLKNIVKYWETRIENLKDPIFYENEGAFKTVKSCVYWIQWKLVVILLKLSTWCDSVLAFECCNKRGK</sequence>
<evidence type="ECO:0000313" key="3">
    <source>
        <dbReference type="Proteomes" id="UP000198287"/>
    </source>
</evidence>
<dbReference type="AlphaFoldDB" id="A0A226EWS3"/>
<dbReference type="Proteomes" id="UP000198287">
    <property type="component" value="Unassembled WGS sequence"/>
</dbReference>
<feature type="transmembrane region" description="Helical" evidence="1">
    <location>
        <begin position="275"/>
        <end position="297"/>
    </location>
</feature>
<feature type="transmembrane region" description="Helical" evidence="1">
    <location>
        <begin position="6"/>
        <end position="27"/>
    </location>
</feature>
<feature type="transmembrane region" description="Helical" evidence="1">
    <location>
        <begin position="331"/>
        <end position="353"/>
    </location>
</feature>
<accession>A0A226EWS3</accession>
<comment type="caution">
    <text evidence="2">The sequence shown here is derived from an EMBL/GenBank/DDBJ whole genome shotgun (WGS) entry which is preliminary data.</text>
</comment>
<evidence type="ECO:0000313" key="2">
    <source>
        <dbReference type="EMBL" id="OXA61989.1"/>
    </source>
</evidence>
<feature type="transmembrane region" description="Helical" evidence="1">
    <location>
        <begin position="365"/>
        <end position="387"/>
    </location>
</feature>
<feature type="transmembrane region" description="Helical" evidence="1">
    <location>
        <begin position="235"/>
        <end position="255"/>
    </location>
</feature>
<keyword evidence="1" id="KW-0812">Transmembrane</keyword>
<feature type="transmembrane region" description="Helical" evidence="1">
    <location>
        <begin position="118"/>
        <end position="139"/>
    </location>
</feature>